<dbReference type="InterPro" id="IPR013216">
    <property type="entry name" value="Methyltransf_11"/>
</dbReference>
<keyword evidence="1" id="KW-1133">Transmembrane helix</keyword>
<dbReference type="Gene3D" id="3.40.50.150">
    <property type="entry name" value="Vaccinia Virus protein VP39"/>
    <property type="match status" value="1"/>
</dbReference>
<keyword evidence="1" id="KW-0472">Membrane</keyword>
<accession>A0A327WNL2</accession>
<comment type="caution">
    <text evidence="3">The sequence shown here is derived from an EMBL/GenBank/DDBJ whole genome shotgun (WGS) entry which is preliminary data.</text>
</comment>
<evidence type="ECO:0000313" key="3">
    <source>
        <dbReference type="EMBL" id="RAJ93185.1"/>
    </source>
</evidence>
<dbReference type="GO" id="GO:0032259">
    <property type="term" value="P:methylation"/>
    <property type="evidence" value="ECO:0007669"/>
    <property type="project" value="UniProtKB-KW"/>
</dbReference>
<dbReference type="Proteomes" id="UP000248790">
    <property type="component" value="Unassembled WGS sequence"/>
</dbReference>
<proteinExistence type="predicted"/>
<dbReference type="EMBL" id="QLMC01000006">
    <property type="protein sequence ID" value="RAJ93185.1"/>
    <property type="molecule type" value="Genomic_DNA"/>
</dbReference>
<sequence length="254" mass="29362">MEPIRKPFQGVVNILRFNWHLYAWAGGLVILLWLVSPLLTSPYRVWFPLIAWLIVLGTLTSLLVSFYVYDRSNLYRFSWLNAVFDTPPSTLLTFHAGFDETSALLQQRFPQAHLQAFDFYDPQRHTEVSIQRARKVYAAYANTQSIQTSQVPLPDGVADGIFLVLAAHEIRHPAERIHFFGELRRVLKPAGKLIVVEHLRNPLNFLAYNIGFFHFLSESVWRTTFRKAALRLSRRSNIAHFITVFVLEKNDHAA</sequence>
<gene>
    <name evidence="3" type="ORF">LX87_04697</name>
</gene>
<protein>
    <submittedName>
        <fullName evidence="3">Methyltransferase family protein</fullName>
    </submittedName>
</protein>
<dbReference type="SUPFAM" id="SSF53335">
    <property type="entry name" value="S-adenosyl-L-methionine-dependent methyltransferases"/>
    <property type="match status" value="1"/>
</dbReference>
<evidence type="ECO:0000256" key="1">
    <source>
        <dbReference type="SAM" id="Phobius"/>
    </source>
</evidence>
<name>A0A327WNL2_LARAB</name>
<feature type="transmembrane region" description="Helical" evidence="1">
    <location>
        <begin position="21"/>
        <end position="39"/>
    </location>
</feature>
<reference evidence="3 4" key="1">
    <citation type="submission" date="2018-06" db="EMBL/GenBank/DDBJ databases">
        <title>Genomic Encyclopedia of Archaeal and Bacterial Type Strains, Phase II (KMG-II): from individual species to whole genera.</title>
        <authorList>
            <person name="Goeker M."/>
        </authorList>
    </citation>
    <scope>NUCLEOTIDE SEQUENCE [LARGE SCALE GENOMIC DNA]</scope>
    <source>
        <strain evidence="3 4">DSM 21851</strain>
    </source>
</reference>
<keyword evidence="1" id="KW-0812">Transmembrane</keyword>
<keyword evidence="4" id="KW-1185">Reference proteome</keyword>
<dbReference type="OrthoDB" id="9810615at2"/>
<dbReference type="Pfam" id="PF08241">
    <property type="entry name" value="Methyltransf_11"/>
    <property type="match status" value="1"/>
</dbReference>
<keyword evidence="3" id="KW-0489">Methyltransferase</keyword>
<feature type="domain" description="Methyltransferase type 11" evidence="2">
    <location>
        <begin position="131"/>
        <end position="195"/>
    </location>
</feature>
<evidence type="ECO:0000313" key="4">
    <source>
        <dbReference type="Proteomes" id="UP000248790"/>
    </source>
</evidence>
<organism evidence="3 4">
    <name type="scientific">Larkinella arboricola</name>
    <dbReference type="NCBI Taxonomy" id="643671"/>
    <lineage>
        <taxon>Bacteria</taxon>
        <taxon>Pseudomonadati</taxon>
        <taxon>Bacteroidota</taxon>
        <taxon>Cytophagia</taxon>
        <taxon>Cytophagales</taxon>
        <taxon>Spirosomataceae</taxon>
        <taxon>Larkinella</taxon>
    </lineage>
</organism>
<dbReference type="GO" id="GO:0008757">
    <property type="term" value="F:S-adenosylmethionine-dependent methyltransferase activity"/>
    <property type="evidence" value="ECO:0007669"/>
    <property type="project" value="InterPro"/>
</dbReference>
<keyword evidence="3" id="KW-0808">Transferase</keyword>
<dbReference type="RefSeq" id="WP_111630717.1">
    <property type="nucleotide sequence ID" value="NZ_QLMC01000006.1"/>
</dbReference>
<dbReference type="AlphaFoldDB" id="A0A327WNL2"/>
<feature type="transmembrane region" description="Helical" evidence="1">
    <location>
        <begin position="45"/>
        <end position="69"/>
    </location>
</feature>
<dbReference type="InterPro" id="IPR029063">
    <property type="entry name" value="SAM-dependent_MTases_sf"/>
</dbReference>
<evidence type="ECO:0000259" key="2">
    <source>
        <dbReference type="Pfam" id="PF08241"/>
    </source>
</evidence>